<dbReference type="KEGG" id="hhy:Halhy_3082"/>
<reference key="2">
    <citation type="submission" date="2011-04" db="EMBL/GenBank/DDBJ databases">
        <title>Complete sequence of chromosome of Haliscomenobacter hydrossis DSM 1100.</title>
        <authorList>
            <consortium name="US DOE Joint Genome Institute (JGI-PGF)"/>
            <person name="Lucas S."/>
            <person name="Han J."/>
            <person name="Lapidus A."/>
            <person name="Bruce D."/>
            <person name="Goodwin L."/>
            <person name="Pitluck S."/>
            <person name="Peters L."/>
            <person name="Kyrpides N."/>
            <person name="Mavromatis K."/>
            <person name="Ivanova N."/>
            <person name="Ovchinnikova G."/>
            <person name="Pagani I."/>
            <person name="Daligault H."/>
            <person name="Detter J.C."/>
            <person name="Han C."/>
            <person name="Land M."/>
            <person name="Hauser L."/>
            <person name="Markowitz V."/>
            <person name="Cheng J.-F."/>
            <person name="Hugenholtz P."/>
            <person name="Woyke T."/>
            <person name="Wu D."/>
            <person name="Verbarg S."/>
            <person name="Frueling A."/>
            <person name="Brambilla E."/>
            <person name="Klenk H.-P."/>
            <person name="Eisen J.A."/>
        </authorList>
    </citation>
    <scope>NUCLEOTIDE SEQUENCE</scope>
    <source>
        <strain>DSM 1100</strain>
    </source>
</reference>
<gene>
    <name evidence="1" type="ordered locus">Halhy_3082</name>
</gene>
<dbReference type="Proteomes" id="UP000008461">
    <property type="component" value="Chromosome"/>
</dbReference>
<evidence type="ECO:0000313" key="1">
    <source>
        <dbReference type="EMBL" id="AEE50945.1"/>
    </source>
</evidence>
<dbReference type="HOGENOM" id="CLU_3153473_0_0_10"/>
<protein>
    <submittedName>
        <fullName evidence="1">Uncharacterized protein</fullName>
    </submittedName>
</protein>
<dbReference type="EMBL" id="CP002691">
    <property type="protein sequence ID" value="AEE50945.1"/>
    <property type="molecule type" value="Genomic_DNA"/>
</dbReference>
<proteinExistence type="predicted"/>
<accession>F4KPK7</accession>
<name>F4KPK7_HALH1</name>
<sequence length="48" mass="5634">MMFGYGWNVKVDKTFEVVPTSTHHDTEMTKKGYQISAHFQHFLIFIAD</sequence>
<dbReference type="STRING" id="760192.Halhy_3082"/>
<evidence type="ECO:0000313" key="2">
    <source>
        <dbReference type="Proteomes" id="UP000008461"/>
    </source>
</evidence>
<organism evidence="1 2">
    <name type="scientific">Haliscomenobacter hydrossis (strain ATCC 27775 / DSM 1100 / LMG 10767 / O)</name>
    <dbReference type="NCBI Taxonomy" id="760192"/>
    <lineage>
        <taxon>Bacteria</taxon>
        <taxon>Pseudomonadati</taxon>
        <taxon>Bacteroidota</taxon>
        <taxon>Saprospiria</taxon>
        <taxon>Saprospirales</taxon>
        <taxon>Haliscomenobacteraceae</taxon>
        <taxon>Haliscomenobacter</taxon>
    </lineage>
</organism>
<reference evidence="1 2" key="1">
    <citation type="journal article" date="2011" name="Stand. Genomic Sci.">
        <title>Complete genome sequence of Haliscomenobacter hydrossis type strain (O).</title>
        <authorList>
            <consortium name="US DOE Joint Genome Institute (JGI-PGF)"/>
            <person name="Daligault H."/>
            <person name="Lapidus A."/>
            <person name="Zeytun A."/>
            <person name="Nolan M."/>
            <person name="Lucas S."/>
            <person name="Del Rio T.G."/>
            <person name="Tice H."/>
            <person name="Cheng J.F."/>
            <person name="Tapia R."/>
            <person name="Han C."/>
            <person name="Goodwin L."/>
            <person name="Pitluck S."/>
            <person name="Liolios K."/>
            <person name="Pagani I."/>
            <person name="Ivanova N."/>
            <person name="Huntemann M."/>
            <person name="Mavromatis K."/>
            <person name="Mikhailova N."/>
            <person name="Pati A."/>
            <person name="Chen A."/>
            <person name="Palaniappan K."/>
            <person name="Land M."/>
            <person name="Hauser L."/>
            <person name="Brambilla E.M."/>
            <person name="Rohde M."/>
            <person name="Verbarg S."/>
            <person name="Goker M."/>
            <person name="Bristow J."/>
            <person name="Eisen J.A."/>
            <person name="Markowitz V."/>
            <person name="Hugenholtz P."/>
            <person name="Kyrpides N.C."/>
            <person name="Klenk H.P."/>
            <person name="Woyke T."/>
        </authorList>
    </citation>
    <scope>NUCLEOTIDE SEQUENCE [LARGE SCALE GENOMIC DNA]</scope>
    <source>
        <strain evidence="2">ATCC 27775 / DSM 1100 / LMG 10767 / O</strain>
    </source>
</reference>
<dbReference type="AlphaFoldDB" id="F4KPK7"/>
<keyword evidence="2" id="KW-1185">Reference proteome</keyword>